<evidence type="ECO:0000313" key="3">
    <source>
        <dbReference type="Proteomes" id="UP001054902"/>
    </source>
</evidence>
<gene>
    <name evidence="2" type="ORF">CTEN210_03982</name>
</gene>
<dbReference type="Pfam" id="PF13599">
    <property type="entry name" value="Pentapeptide_4"/>
    <property type="match status" value="1"/>
</dbReference>
<sequence>MKYIIISLLALTGVTSGFVPLSSPSTTTRANTCLSAERNIVSEASSALATLTLSTLLLLNPLPNDIAHAAEGGASNTANSKITTGGASTLQSGRTIAITRGVNLDRSDFSNQNLKGVAFQQSIVRDANFKGSNLMGASFFDATVDGSDFEDADMTQVNLEMAQLSRANLKNAVVREMYVGGATIFDGIKDIENTDWTDTFLSKYQKKLLCNHPTAKGTNPVTGVDTRESLMCID</sequence>
<reference evidence="2 3" key="1">
    <citation type="journal article" date="2021" name="Sci. Rep.">
        <title>The genome of the diatom Chaetoceros tenuissimus carries an ancient integrated fragment of an extant virus.</title>
        <authorList>
            <person name="Hongo Y."/>
            <person name="Kimura K."/>
            <person name="Takaki Y."/>
            <person name="Yoshida Y."/>
            <person name="Baba S."/>
            <person name="Kobayashi G."/>
            <person name="Nagasaki K."/>
            <person name="Hano T."/>
            <person name="Tomaru Y."/>
        </authorList>
    </citation>
    <scope>NUCLEOTIDE SEQUENCE [LARGE SCALE GENOMIC DNA]</scope>
    <source>
        <strain evidence="2 3">NIES-3715</strain>
    </source>
</reference>
<accession>A0AAD3H1V4</accession>
<keyword evidence="1" id="KW-0732">Signal</keyword>
<protein>
    <recommendedName>
        <fullName evidence="4">Pentapeptide repeat-containing protein</fullName>
    </recommendedName>
</protein>
<dbReference type="InterPro" id="IPR001646">
    <property type="entry name" value="5peptide_repeat"/>
</dbReference>
<evidence type="ECO:0000256" key="1">
    <source>
        <dbReference type="SAM" id="SignalP"/>
    </source>
</evidence>
<organism evidence="2 3">
    <name type="scientific">Chaetoceros tenuissimus</name>
    <dbReference type="NCBI Taxonomy" id="426638"/>
    <lineage>
        <taxon>Eukaryota</taxon>
        <taxon>Sar</taxon>
        <taxon>Stramenopiles</taxon>
        <taxon>Ochrophyta</taxon>
        <taxon>Bacillariophyta</taxon>
        <taxon>Coscinodiscophyceae</taxon>
        <taxon>Chaetocerotophycidae</taxon>
        <taxon>Chaetocerotales</taxon>
        <taxon>Chaetocerotaceae</taxon>
        <taxon>Chaetoceros</taxon>
    </lineage>
</organism>
<dbReference type="EMBL" id="BLLK01000023">
    <property type="protein sequence ID" value="GFH47507.1"/>
    <property type="molecule type" value="Genomic_DNA"/>
</dbReference>
<dbReference type="PANTHER" id="PTHR47200">
    <property type="entry name" value="THYLAKOID LUMENAL 15 KDA PROTEIN 1, CHLOROPLASTIC"/>
    <property type="match status" value="1"/>
</dbReference>
<feature type="chain" id="PRO_5042150450" description="Pentapeptide repeat-containing protein" evidence="1">
    <location>
        <begin position="18"/>
        <end position="234"/>
    </location>
</feature>
<dbReference type="Gene3D" id="2.160.20.80">
    <property type="entry name" value="E3 ubiquitin-protein ligase SopA"/>
    <property type="match status" value="1"/>
</dbReference>
<dbReference type="PANTHER" id="PTHR47200:SF2">
    <property type="entry name" value="THYLAKOID LUMENAL 15 KDA PROTEIN 1, CHLOROPLASTIC"/>
    <property type="match status" value="1"/>
</dbReference>
<evidence type="ECO:0008006" key="4">
    <source>
        <dbReference type="Google" id="ProtNLM"/>
    </source>
</evidence>
<dbReference type="SUPFAM" id="SSF141571">
    <property type="entry name" value="Pentapeptide repeat-like"/>
    <property type="match status" value="1"/>
</dbReference>
<feature type="signal peptide" evidence="1">
    <location>
        <begin position="1"/>
        <end position="17"/>
    </location>
</feature>
<dbReference type="AlphaFoldDB" id="A0AAD3H1V4"/>
<keyword evidence="3" id="KW-1185">Reference proteome</keyword>
<dbReference type="InterPro" id="IPR044213">
    <property type="entry name" value="At2g44920-like"/>
</dbReference>
<evidence type="ECO:0000313" key="2">
    <source>
        <dbReference type="EMBL" id="GFH47507.1"/>
    </source>
</evidence>
<proteinExistence type="predicted"/>
<comment type="caution">
    <text evidence="2">The sequence shown here is derived from an EMBL/GenBank/DDBJ whole genome shotgun (WGS) entry which is preliminary data.</text>
</comment>
<name>A0AAD3H1V4_9STRA</name>
<dbReference type="Proteomes" id="UP001054902">
    <property type="component" value="Unassembled WGS sequence"/>
</dbReference>